<feature type="signal peptide" evidence="1">
    <location>
        <begin position="1"/>
        <end position="22"/>
    </location>
</feature>
<organism evidence="2 3">
    <name type="scientific">Microbacterium wangchenii</name>
    <dbReference type="NCBI Taxonomy" id="2541726"/>
    <lineage>
        <taxon>Bacteria</taxon>
        <taxon>Bacillati</taxon>
        <taxon>Actinomycetota</taxon>
        <taxon>Actinomycetes</taxon>
        <taxon>Micrococcales</taxon>
        <taxon>Microbacteriaceae</taxon>
        <taxon>Microbacterium</taxon>
    </lineage>
</organism>
<feature type="chain" id="PRO_5047387624" evidence="1">
    <location>
        <begin position="23"/>
        <end position="225"/>
    </location>
</feature>
<proteinExistence type="predicted"/>
<evidence type="ECO:0000313" key="2">
    <source>
        <dbReference type="EMBL" id="QBR90064.1"/>
    </source>
</evidence>
<dbReference type="RefSeq" id="WP_135069289.1">
    <property type="nucleotide sequence ID" value="NZ_CP038266.1"/>
</dbReference>
<dbReference type="EMBL" id="CP038266">
    <property type="protein sequence ID" value="QBR90064.1"/>
    <property type="molecule type" value="Genomic_DNA"/>
</dbReference>
<evidence type="ECO:0000256" key="1">
    <source>
        <dbReference type="SAM" id="SignalP"/>
    </source>
</evidence>
<gene>
    <name evidence="2" type="ORF">E4K62_16075</name>
</gene>
<dbReference type="Proteomes" id="UP000295748">
    <property type="component" value="Chromosome"/>
</dbReference>
<keyword evidence="1" id="KW-0732">Signal</keyword>
<keyword evidence="3" id="KW-1185">Reference proteome</keyword>
<reference evidence="2 3" key="1">
    <citation type="submission" date="2019-03" db="EMBL/GenBank/DDBJ databases">
        <authorList>
            <person name="Dong K."/>
        </authorList>
    </citation>
    <scope>NUCLEOTIDE SEQUENCE [LARGE SCALE GENOMIC DNA]</scope>
    <source>
        <strain evidence="3">dk512</strain>
    </source>
</reference>
<evidence type="ECO:0000313" key="3">
    <source>
        <dbReference type="Proteomes" id="UP000295748"/>
    </source>
</evidence>
<name>A0ABX5SYZ3_9MICO</name>
<sequence length="225" mass="23690">MLLVAILAIVLAALFSRGTAPAPVETTAANSAPTADPTTPVRGDVVDTSVVDKGWVPEPITTDAETYVRAALEAASTFDTQLSTRAEWLTYLDTWFTPDTRYTSEDDRASDMQTSQLELRQGVVLPEAEWDSLANEDGRVTAVAGEVEFTDVPNDASGGMSIGAADVVLTYTRSDGSGGDATSYDETVRVSVQVLCGAGSVPAPGTAQQEGDCKVVRYFSGSLEP</sequence>
<protein>
    <submittedName>
        <fullName evidence="2">Uncharacterized protein</fullName>
    </submittedName>
</protein>
<accession>A0ABX5SYZ3</accession>